<sequence>MSDDEIRIDLFINPRLYEVASIEDDDPPNSPTVSDEYPPSPVRSPIIEDHPVRSPILLSSQYLGNPSIAGNNSQFQQAQTHIQFNQQQYIFPIVPNFFQTPVGGVPQVHPFYVDPQSQGIAPYYYGFLPAIWPRNNQIPNEPPQRPPRNGSNPP</sequence>
<name>A0A914YA87_9BILA</name>
<organism evidence="2 3">
    <name type="scientific">Panagrolaimus superbus</name>
    <dbReference type="NCBI Taxonomy" id="310955"/>
    <lineage>
        <taxon>Eukaryota</taxon>
        <taxon>Metazoa</taxon>
        <taxon>Ecdysozoa</taxon>
        <taxon>Nematoda</taxon>
        <taxon>Chromadorea</taxon>
        <taxon>Rhabditida</taxon>
        <taxon>Tylenchina</taxon>
        <taxon>Panagrolaimomorpha</taxon>
        <taxon>Panagrolaimoidea</taxon>
        <taxon>Panagrolaimidae</taxon>
        <taxon>Panagrolaimus</taxon>
    </lineage>
</organism>
<dbReference type="WBParaSite" id="PSU_v2.g16341.t1">
    <property type="protein sequence ID" value="PSU_v2.g16341.t1"/>
    <property type="gene ID" value="PSU_v2.g16341"/>
</dbReference>
<dbReference type="AlphaFoldDB" id="A0A914YA87"/>
<evidence type="ECO:0000256" key="1">
    <source>
        <dbReference type="SAM" id="MobiDB-lite"/>
    </source>
</evidence>
<evidence type="ECO:0000313" key="2">
    <source>
        <dbReference type="Proteomes" id="UP000887577"/>
    </source>
</evidence>
<keyword evidence="2" id="KW-1185">Reference proteome</keyword>
<evidence type="ECO:0000313" key="3">
    <source>
        <dbReference type="WBParaSite" id="PSU_v2.g16341.t1"/>
    </source>
</evidence>
<proteinExistence type="predicted"/>
<feature type="region of interest" description="Disordered" evidence="1">
    <location>
        <begin position="19"/>
        <end position="39"/>
    </location>
</feature>
<dbReference type="Proteomes" id="UP000887577">
    <property type="component" value="Unplaced"/>
</dbReference>
<protein>
    <submittedName>
        <fullName evidence="3">Uncharacterized protein</fullName>
    </submittedName>
</protein>
<accession>A0A914YA87</accession>
<reference evidence="3" key="1">
    <citation type="submission" date="2022-11" db="UniProtKB">
        <authorList>
            <consortium name="WormBaseParasite"/>
        </authorList>
    </citation>
    <scope>IDENTIFICATION</scope>
</reference>